<comment type="caution">
    <text evidence="2">The sequence shown here is derived from an EMBL/GenBank/DDBJ whole genome shotgun (WGS) entry which is preliminary data.</text>
</comment>
<name>A0A8J6H4T3_TENMO</name>
<reference evidence="2" key="2">
    <citation type="submission" date="2021-08" db="EMBL/GenBank/DDBJ databases">
        <authorList>
            <person name="Eriksson T."/>
        </authorList>
    </citation>
    <scope>NUCLEOTIDE SEQUENCE</scope>
    <source>
        <strain evidence="2">Stoneville</strain>
        <tissue evidence="2">Whole head</tissue>
    </source>
</reference>
<keyword evidence="3" id="KW-1185">Reference proteome</keyword>
<evidence type="ECO:0000256" key="1">
    <source>
        <dbReference type="SAM" id="MobiDB-lite"/>
    </source>
</evidence>
<feature type="region of interest" description="Disordered" evidence="1">
    <location>
        <begin position="225"/>
        <end position="244"/>
    </location>
</feature>
<feature type="compositionally biased region" description="Low complexity" evidence="1">
    <location>
        <begin position="234"/>
        <end position="244"/>
    </location>
</feature>
<protein>
    <submittedName>
        <fullName evidence="2">Uncharacterized protein</fullName>
    </submittedName>
</protein>
<accession>A0A8J6H4T3</accession>
<feature type="region of interest" description="Disordered" evidence="1">
    <location>
        <begin position="481"/>
        <end position="507"/>
    </location>
</feature>
<feature type="region of interest" description="Disordered" evidence="1">
    <location>
        <begin position="370"/>
        <end position="392"/>
    </location>
</feature>
<dbReference type="Proteomes" id="UP000719412">
    <property type="component" value="Unassembled WGS sequence"/>
</dbReference>
<organism evidence="2 3">
    <name type="scientific">Tenebrio molitor</name>
    <name type="common">Yellow mealworm beetle</name>
    <dbReference type="NCBI Taxonomy" id="7067"/>
    <lineage>
        <taxon>Eukaryota</taxon>
        <taxon>Metazoa</taxon>
        <taxon>Ecdysozoa</taxon>
        <taxon>Arthropoda</taxon>
        <taxon>Hexapoda</taxon>
        <taxon>Insecta</taxon>
        <taxon>Pterygota</taxon>
        <taxon>Neoptera</taxon>
        <taxon>Endopterygota</taxon>
        <taxon>Coleoptera</taxon>
        <taxon>Polyphaga</taxon>
        <taxon>Cucujiformia</taxon>
        <taxon>Tenebrionidae</taxon>
        <taxon>Tenebrio</taxon>
    </lineage>
</organism>
<feature type="compositionally biased region" description="Polar residues" evidence="1">
    <location>
        <begin position="45"/>
        <end position="57"/>
    </location>
</feature>
<dbReference type="AlphaFoldDB" id="A0A8J6H4T3"/>
<proteinExistence type="predicted"/>
<sequence length="546" mass="60243">MDGQVLSMWPSSPTARPRAISHHGSATPLFPERDLEFPPPRSVTGIRQTKSRPSSHPSNRRLFEALSLKAGVFLKGQRSQHEHMRGDITSAGFRASCLLRRRRDALFDTCPSPSREFPTTADTARHQIKLKIPPVYGNFSLQPTEQDGDQEWPLRRAESGIPIRSIRFNDVALENERQGRFVVYADVKGLTLIVDDAAVIIRDGGMVPSRIVEVGIEKNIGDDGFVRGGDKSGELSSPLSSSRGPRPVLYRDRTFLGPSLSVFGSPKTSSLRGCLPGISPGIVRRRGPFRAIILTNSPPKRTHNDGSEYFAKISQQILHNWERPNNDSRPKRKFSISISTQSCATPDVVIRTISWRMDFFVAGDASNASIGSGEGTGEEDDDTNGKKNQKKRGIFPKVATNILRAWLFQHLTSCLVEAHVFADRRYDLVQERCPVLLEHIGSLSGASRSRPRIKQPLCGQPPRTSCSGLCVSTPHACKRRRPPPRRSSVFRASFDGRRPSAASPPTCDIRRTELVPEEIPASAQPVHLSAGIKGWESAIGPAARKP</sequence>
<reference evidence="2" key="1">
    <citation type="journal article" date="2020" name="J Insects Food Feed">
        <title>The yellow mealworm (Tenebrio molitor) genome: a resource for the emerging insects as food and feed industry.</title>
        <authorList>
            <person name="Eriksson T."/>
            <person name="Andere A."/>
            <person name="Kelstrup H."/>
            <person name="Emery V."/>
            <person name="Picard C."/>
        </authorList>
    </citation>
    <scope>NUCLEOTIDE SEQUENCE</scope>
    <source>
        <strain evidence="2">Stoneville</strain>
        <tissue evidence="2">Whole head</tissue>
    </source>
</reference>
<dbReference type="EMBL" id="JABDTM020026511">
    <property type="protein sequence ID" value="KAH0811840.1"/>
    <property type="molecule type" value="Genomic_DNA"/>
</dbReference>
<feature type="region of interest" description="Disordered" evidence="1">
    <location>
        <begin position="1"/>
        <end position="59"/>
    </location>
</feature>
<evidence type="ECO:0000313" key="3">
    <source>
        <dbReference type="Proteomes" id="UP000719412"/>
    </source>
</evidence>
<gene>
    <name evidence="2" type="ORF">GEV33_010946</name>
</gene>
<evidence type="ECO:0000313" key="2">
    <source>
        <dbReference type="EMBL" id="KAH0811840.1"/>
    </source>
</evidence>